<dbReference type="OMA" id="SPYYEQE"/>
<dbReference type="InterPro" id="IPR007701">
    <property type="entry name" value="Interferon-rel_develop_reg_N"/>
</dbReference>
<keyword evidence="4" id="KW-1185">Reference proteome</keyword>
<dbReference type="VEuPathDB" id="FungiDB:DIURU_002752"/>
<sequence length="531" mass="60183">MRDNDDSDDEAVEADFNRIQDLLRKRLESLQMTVENDKGVEKTLDNNMNKNDRKQYEAEKLNKARIKSEATSPNEIINSLQQSRTDVSTTSREILLAHLYQVLVSKSVVVWNEEHMDTSGYVSDVEVEKLIKVLLDGDYRTDVELYYLVRSVVALIVSDIDEFGTFVNPQLLQTFQKLVTEGSGSVVTAENKATIVNGLVNMTLVLHHGSSNFGLDDTAKWLMDLAEGFATSAFNLRSQLSSGDREYSTLITDKHSDDKLVSEAVLKVNGESAVAVAALHGLATVLTLLSRGEYLNELVEDFMLKLVPLVDNDADAEIAKAAARVVAVIYEVYTYGEDDDADDDEYNTNAPYYEQEQLFAIFDRLANLSTKKVSKKDRKSVHSVFRNILNSMKAYTNPVTRAELSKRSPEGMEIINASFPNVTLRLSKYKSWPIDTWGMYSRLRSLKWCFSFGLHHQLVASESLRDILKDDVSHHRHLEIDESRLDDAGYTDLVDDALSKMNEMNDKQRAEKRRRDRDNKFHENMGDFADA</sequence>
<dbReference type="PANTHER" id="PTHR12354">
    <property type="entry name" value="INTERFERON-RELATED DEVELOPMENTAL REGULATOR"/>
    <property type="match status" value="1"/>
</dbReference>
<evidence type="ECO:0000313" key="3">
    <source>
        <dbReference type="EMBL" id="KAA8902643.1"/>
    </source>
</evidence>
<feature type="region of interest" description="Disordered" evidence="1">
    <location>
        <begin position="503"/>
        <end position="531"/>
    </location>
</feature>
<name>A0A642UQU1_DIURU</name>
<dbReference type="AlphaFoldDB" id="A0A642UQU1"/>
<evidence type="ECO:0000256" key="1">
    <source>
        <dbReference type="SAM" id="MobiDB-lite"/>
    </source>
</evidence>
<accession>A0A642UQU1</accession>
<dbReference type="Pfam" id="PF05004">
    <property type="entry name" value="IFRD"/>
    <property type="match status" value="1"/>
</dbReference>
<reference evidence="3 4" key="1">
    <citation type="submission" date="2019-07" db="EMBL/GenBank/DDBJ databases">
        <title>Genome assembly of two rare yeast pathogens: Diutina rugosa and Trichomonascus ciferrii.</title>
        <authorList>
            <person name="Mixao V."/>
            <person name="Saus E."/>
            <person name="Hansen A."/>
            <person name="Lass-Flor C."/>
            <person name="Gabaldon T."/>
        </authorList>
    </citation>
    <scope>NUCLEOTIDE SEQUENCE [LARGE SCALE GENOMIC DNA]</scope>
    <source>
        <strain evidence="3 4">CBS 613</strain>
    </source>
</reference>
<feature type="domain" description="Interferon-related developmental regulator N-terminal" evidence="2">
    <location>
        <begin position="267"/>
        <end position="391"/>
    </location>
</feature>
<comment type="caution">
    <text evidence="3">The sequence shown here is derived from an EMBL/GenBank/DDBJ whole genome shotgun (WGS) entry which is preliminary data.</text>
</comment>
<protein>
    <recommendedName>
        <fullName evidence="2">Interferon-related developmental regulator N-terminal domain-containing protein</fullName>
    </recommendedName>
</protein>
<evidence type="ECO:0000259" key="2">
    <source>
        <dbReference type="Pfam" id="PF05004"/>
    </source>
</evidence>
<proteinExistence type="predicted"/>
<organism evidence="3 4">
    <name type="scientific">Diutina rugosa</name>
    <name type="common">Yeast</name>
    <name type="synonym">Candida rugosa</name>
    <dbReference type="NCBI Taxonomy" id="5481"/>
    <lineage>
        <taxon>Eukaryota</taxon>
        <taxon>Fungi</taxon>
        <taxon>Dikarya</taxon>
        <taxon>Ascomycota</taxon>
        <taxon>Saccharomycotina</taxon>
        <taxon>Pichiomycetes</taxon>
        <taxon>Debaryomycetaceae</taxon>
        <taxon>Diutina</taxon>
    </lineage>
</organism>
<dbReference type="PANTHER" id="PTHR12354:SF1">
    <property type="entry name" value="INTERFERON-RELATED DEVELOPMENTAL REGULATOR 1"/>
    <property type="match status" value="1"/>
</dbReference>
<dbReference type="GeneID" id="54781403"/>
<evidence type="ECO:0000313" key="4">
    <source>
        <dbReference type="Proteomes" id="UP000449547"/>
    </source>
</evidence>
<dbReference type="Proteomes" id="UP000449547">
    <property type="component" value="Unassembled WGS sequence"/>
</dbReference>
<gene>
    <name evidence="3" type="ORF">DIURU_002752</name>
</gene>
<dbReference type="RefSeq" id="XP_034012467.1">
    <property type="nucleotide sequence ID" value="XM_034155438.1"/>
</dbReference>
<dbReference type="OrthoDB" id="18978at2759"/>
<feature type="compositionally biased region" description="Basic and acidic residues" evidence="1">
    <location>
        <begin position="516"/>
        <end position="525"/>
    </location>
</feature>
<dbReference type="EMBL" id="SWFT01000085">
    <property type="protein sequence ID" value="KAA8902643.1"/>
    <property type="molecule type" value="Genomic_DNA"/>
</dbReference>
<dbReference type="InterPro" id="IPR039777">
    <property type="entry name" value="IFRD"/>
</dbReference>